<comment type="caution">
    <text evidence="2">The sequence shown here is derived from an EMBL/GenBank/DDBJ whole genome shotgun (WGS) entry which is preliminary data.</text>
</comment>
<dbReference type="AlphaFoldDB" id="A0AAD4IZS6"/>
<organism evidence="2 3">
    <name type="scientific">Perilla frutescens var. hirtella</name>
    <name type="common">Perilla citriodora</name>
    <name type="synonym">Perilla setoyensis</name>
    <dbReference type="NCBI Taxonomy" id="608512"/>
    <lineage>
        <taxon>Eukaryota</taxon>
        <taxon>Viridiplantae</taxon>
        <taxon>Streptophyta</taxon>
        <taxon>Embryophyta</taxon>
        <taxon>Tracheophyta</taxon>
        <taxon>Spermatophyta</taxon>
        <taxon>Magnoliopsida</taxon>
        <taxon>eudicotyledons</taxon>
        <taxon>Gunneridae</taxon>
        <taxon>Pentapetalae</taxon>
        <taxon>asterids</taxon>
        <taxon>lamiids</taxon>
        <taxon>Lamiales</taxon>
        <taxon>Lamiaceae</taxon>
        <taxon>Nepetoideae</taxon>
        <taxon>Elsholtzieae</taxon>
        <taxon>Perilla</taxon>
    </lineage>
</organism>
<feature type="compositionally biased region" description="Low complexity" evidence="1">
    <location>
        <begin position="7"/>
        <end position="17"/>
    </location>
</feature>
<reference evidence="2 3" key="1">
    <citation type="journal article" date="2021" name="Nat. Commun.">
        <title>Incipient diploidization of the medicinal plant Perilla within 10,000 years.</title>
        <authorList>
            <person name="Zhang Y."/>
            <person name="Shen Q."/>
            <person name="Leng L."/>
            <person name="Zhang D."/>
            <person name="Chen S."/>
            <person name="Shi Y."/>
            <person name="Ning Z."/>
            <person name="Chen S."/>
        </authorList>
    </citation>
    <scope>NUCLEOTIDE SEQUENCE [LARGE SCALE GENOMIC DNA]</scope>
    <source>
        <strain evidence="3">cv. PC099</strain>
    </source>
</reference>
<accession>A0AAD4IZS6</accession>
<name>A0AAD4IZS6_PERFH</name>
<dbReference type="EMBL" id="SDAM02000368">
    <property type="protein sequence ID" value="KAH6824284.1"/>
    <property type="molecule type" value="Genomic_DNA"/>
</dbReference>
<keyword evidence="3" id="KW-1185">Reference proteome</keyword>
<sequence>MVEEMYQQEFQDATEAAAAKDDEGSSHEENSETNAAEMDISVNRKQVVAPGGSGDDMMMPTEYRCFMENPEMGLGSEFGLVGGGGGGGGNVGAQAAGEVSLTLGLRRSENVPIMSHLSVRDFEAY</sequence>
<evidence type="ECO:0000313" key="2">
    <source>
        <dbReference type="EMBL" id="KAH6824284.1"/>
    </source>
</evidence>
<gene>
    <name evidence="2" type="ORF">C2S53_011781</name>
</gene>
<feature type="region of interest" description="Disordered" evidence="1">
    <location>
        <begin position="1"/>
        <end position="56"/>
    </location>
</feature>
<evidence type="ECO:0000256" key="1">
    <source>
        <dbReference type="SAM" id="MobiDB-lite"/>
    </source>
</evidence>
<proteinExistence type="predicted"/>
<protein>
    <submittedName>
        <fullName evidence="2">Uncharacterized protein</fullName>
    </submittedName>
</protein>
<dbReference type="Proteomes" id="UP001190926">
    <property type="component" value="Unassembled WGS sequence"/>
</dbReference>
<evidence type="ECO:0000313" key="3">
    <source>
        <dbReference type="Proteomes" id="UP001190926"/>
    </source>
</evidence>
<feature type="compositionally biased region" description="Basic and acidic residues" evidence="1">
    <location>
        <begin position="18"/>
        <end position="30"/>
    </location>
</feature>